<dbReference type="InterPro" id="IPR053137">
    <property type="entry name" value="NLR-like"/>
</dbReference>
<dbReference type="NCBIfam" id="NF041121">
    <property type="entry name" value="SAV_2336_NTERM"/>
    <property type="match status" value="1"/>
</dbReference>
<name>A0ABN1NVX9_9ACTN</name>
<dbReference type="InterPro" id="IPR002182">
    <property type="entry name" value="NB-ARC"/>
</dbReference>
<dbReference type="InterPro" id="IPR056681">
    <property type="entry name" value="DUF7779"/>
</dbReference>
<dbReference type="InterPro" id="IPR011990">
    <property type="entry name" value="TPR-like_helical_dom_sf"/>
</dbReference>
<dbReference type="Gene3D" id="1.25.40.10">
    <property type="entry name" value="Tetratricopeptide repeat domain"/>
    <property type="match status" value="3"/>
</dbReference>
<evidence type="ECO:0000313" key="5">
    <source>
        <dbReference type="Proteomes" id="UP001500418"/>
    </source>
</evidence>
<dbReference type="InterPro" id="IPR047738">
    <property type="entry name" value="SAV_2336-like_N"/>
</dbReference>
<dbReference type="SUPFAM" id="SSF52540">
    <property type="entry name" value="P-loop containing nucleoside triphosphate hydrolases"/>
    <property type="match status" value="1"/>
</dbReference>
<dbReference type="Gene3D" id="3.40.50.300">
    <property type="entry name" value="P-loop containing nucleotide triphosphate hydrolases"/>
    <property type="match status" value="1"/>
</dbReference>
<gene>
    <name evidence="4" type="primary">fxsT</name>
    <name evidence="4" type="ORF">GCM10009575_008440</name>
</gene>
<evidence type="ECO:0000259" key="2">
    <source>
        <dbReference type="Pfam" id="PF00931"/>
    </source>
</evidence>
<evidence type="ECO:0000259" key="3">
    <source>
        <dbReference type="Pfam" id="PF25000"/>
    </source>
</evidence>
<keyword evidence="5" id="KW-1185">Reference proteome</keyword>
<reference evidence="4 5" key="1">
    <citation type="journal article" date="2019" name="Int. J. Syst. Evol. Microbiol.">
        <title>The Global Catalogue of Microorganisms (GCM) 10K type strain sequencing project: providing services to taxonomists for standard genome sequencing and annotation.</title>
        <authorList>
            <consortium name="The Broad Institute Genomics Platform"/>
            <consortium name="The Broad Institute Genome Sequencing Center for Infectious Disease"/>
            <person name="Wu L."/>
            <person name="Ma J."/>
        </authorList>
    </citation>
    <scope>NUCLEOTIDE SEQUENCE [LARGE SCALE GENOMIC DNA]</scope>
    <source>
        <strain evidence="4 5">JCM 11444</strain>
    </source>
</reference>
<dbReference type="Proteomes" id="UP001500418">
    <property type="component" value="Unassembled WGS sequence"/>
</dbReference>
<comment type="caution">
    <text evidence="4">The sequence shown here is derived from an EMBL/GenBank/DDBJ whole genome shotgun (WGS) entry which is preliminary data.</text>
</comment>
<feature type="domain" description="NB-ARC" evidence="2">
    <location>
        <begin position="641"/>
        <end position="797"/>
    </location>
</feature>
<dbReference type="SUPFAM" id="SSF48452">
    <property type="entry name" value="TPR-like"/>
    <property type="match status" value="4"/>
</dbReference>
<dbReference type="PANTHER" id="PTHR46082:SF6">
    <property type="entry name" value="AAA+ ATPASE DOMAIN-CONTAINING PROTEIN-RELATED"/>
    <property type="match status" value="1"/>
</dbReference>
<feature type="domain" description="DUF7779" evidence="3">
    <location>
        <begin position="881"/>
        <end position="969"/>
    </location>
</feature>
<dbReference type="Pfam" id="PF13374">
    <property type="entry name" value="TPR_10"/>
    <property type="match status" value="2"/>
</dbReference>
<evidence type="ECO:0000256" key="1">
    <source>
        <dbReference type="SAM" id="MobiDB-lite"/>
    </source>
</evidence>
<protein>
    <submittedName>
        <fullName evidence="4">FxSxx-COOH system tetratricopeptide repeat protein</fullName>
    </submittedName>
</protein>
<feature type="compositionally biased region" description="Polar residues" evidence="1">
    <location>
        <begin position="566"/>
        <end position="582"/>
    </location>
</feature>
<dbReference type="Pfam" id="PF25000">
    <property type="entry name" value="DUF7779"/>
    <property type="match status" value="1"/>
</dbReference>
<evidence type="ECO:0000313" key="4">
    <source>
        <dbReference type="EMBL" id="GAA0917914.1"/>
    </source>
</evidence>
<proteinExistence type="predicted"/>
<sequence>MTHDPGGRSAGPGPQVLDWRQLADALWLAVCKAETDRGPGPPAPGPLPGAPEADAPPPGDGPSDEPWQDRQGERPASGPEAAPAVSEPPLPAELVGVSAPPGEAEPATVAEVFVPVRRPSPDGPPLPERALSRALRPLKRTAPSPVETEVDEEATAERAAREGLWVPDLVPVRERWMDAVLVVDCGSSMVVWRRTAAHLVTVLQRTGAFRDVRVHRMNTDHPLSAEDRSPVAGMPPRGKRTVLVLTDGIGAAWADESARRALAGWARHASVAVLHVLQQGRWHHTGVAPERVRVRVPGPGAPNGTWRRADGGSWPGGAPPVPVLELDARWMANWARLVARPSARGEDTMALLPGVPAERWDPEPEPSAWDRVFRFRATASPGAFRLASRLAAAPLNIPVMEFVQGIHQPEGSPGDLAEVLLGGLLRKVGAADPLDETGIGYEFHDGVRELLLSAGMRDESLYILGSVLDRLGRRWKPLLMLRDLLNHPSGSVGNLPRTERLLPYIRLQEQVYQALSGPYLEGARSFRALVLAHQALARSGESPSDPVEDASHRGKYVVSETVAAMTDSTTPRTTDPLSQADDSPSPPEHGTPGSAGEPLRGTFVSVTAARTLPTVEERQPGEPPSIWGNVPPRNNNFTGRQTLLDTLHERLRSEGTAAVLPEALHGLGGVGKSQIALEYVHQHAGDYDAVWWIPAERPEQIRQALVQLADRLGLHAGMEANTAVPSVLDALRTGRPCRNWLLVFDNAEELETVRPFFPAGGPGRILVTSRNAQWSRAARTVEVDVFEREESIELLRRRGPELPREQADRVADALGDLPLAIEQAAAWLTETGMPVDEYLQVFEDERADVSTRRNELLAAGVPVDYPEPVAAAWNMSLRRLAETHPGAIQLLQMCSFFAPEPISRRLFSGVRGVSLSPELSEVLQDPIKLGHAIREINRYALIKINHRSNTIEMHRLVQAVLIGQMSTQQQADMRHSAHVLLAVGDPNDVTPANWGRYADLLSHVRASRAMECDDKWVRQMVRNLVRFLFIWGDHEGALELGNQVRRQWVETLGEDSAETLAVSRTLGHALTVLGHFKEARELNRRTLELQRAKDGDDHENTLVTQGAVAVDTRYQGDYARYVELEKDRWTRTLRLFGDEDPYSIGAVNDYALALRAVGDYERARQLDEGARRTAGLVLGEDALLTILVEANLSIDVREGGDYLAARDMLEQTCARARQSLPPNAPIGVFALRNLAVARRKAGDHEGALDLSREVLERYRLRYTEPNLHITITALALSMDLRQTADLEGARELGRKCLDEMRVLLGERHPATLGAATDLAVTLRLLGETDEALALNKETLPVLVERLAADHPTALACAIHMASDHYTLADYQEAHDLDTATLAACRSRLGEDHPTTLACAVNLSGDLRALGEGRRAEELHQDALGRLRRVLTANHPATVAAARGIRADCDVEAISI</sequence>
<dbReference type="InterPro" id="IPR027417">
    <property type="entry name" value="P-loop_NTPase"/>
</dbReference>
<dbReference type="Pfam" id="PF13424">
    <property type="entry name" value="TPR_12"/>
    <property type="match status" value="3"/>
</dbReference>
<dbReference type="PANTHER" id="PTHR46082">
    <property type="entry name" value="ATP/GTP-BINDING PROTEIN-RELATED"/>
    <property type="match status" value="1"/>
</dbReference>
<feature type="compositionally biased region" description="Pro residues" evidence="1">
    <location>
        <begin position="39"/>
        <end position="60"/>
    </location>
</feature>
<feature type="region of interest" description="Disordered" evidence="1">
    <location>
        <begin position="33"/>
        <end position="103"/>
    </location>
</feature>
<dbReference type="NCBIfam" id="NF040586">
    <property type="entry name" value="FxSxx_TPR"/>
    <property type="match status" value="1"/>
</dbReference>
<accession>A0ABN1NVX9</accession>
<dbReference type="Pfam" id="PF00931">
    <property type="entry name" value="NB-ARC"/>
    <property type="match status" value="1"/>
</dbReference>
<organism evidence="4 5">
    <name type="scientific">Streptomyces rhizosphaericus</name>
    <dbReference type="NCBI Taxonomy" id="114699"/>
    <lineage>
        <taxon>Bacteria</taxon>
        <taxon>Bacillati</taxon>
        <taxon>Actinomycetota</taxon>
        <taxon>Actinomycetes</taxon>
        <taxon>Kitasatosporales</taxon>
        <taxon>Streptomycetaceae</taxon>
        <taxon>Streptomyces</taxon>
        <taxon>Streptomyces violaceusniger group</taxon>
    </lineage>
</organism>
<dbReference type="EMBL" id="BAAAID010000003">
    <property type="protein sequence ID" value="GAA0917914.1"/>
    <property type="molecule type" value="Genomic_DNA"/>
</dbReference>
<feature type="region of interest" description="Disordered" evidence="1">
    <location>
        <begin position="559"/>
        <end position="600"/>
    </location>
</feature>